<dbReference type="InterPro" id="IPR002123">
    <property type="entry name" value="Plipid/glycerol_acylTrfase"/>
</dbReference>
<dbReference type="AlphaFoldDB" id="A0A951Q8F5"/>
<dbReference type="Proteomes" id="UP000757435">
    <property type="component" value="Unassembled WGS sequence"/>
</dbReference>
<dbReference type="PANTHER" id="PTHR31605:SF0">
    <property type="entry name" value="GLYCEROL-3-PHOSPHATE O-ACYLTRANSFERASE 1"/>
    <property type="match status" value="1"/>
</dbReference>
<organism evidence="2 3">
    <name type="scientific">Drouetiella hepatica Uher 2000/2452</name>
    <dbReference type="NCBI Taxonomy" id="904376"/>
    <lineage>
        <taxon>Bacteria</taxon>
        <taxon>Bacillati</taxon>
        <taxon>Cyanobacteriota</taxon>
        <taxon>Cyanophyceae</taxon>
        <taxon>Oculatellales</taxon>
        <taxon>Oculatellaceae</taxon>
        <taxon>Drouetiella</taxon>
    </lineage>
</organism>
<feature type="domain" description="Phospholipid/glycerol acyltransferase" evidence="1">
    <location>
        <begin position="113"/>
        <end position="236"/>
    </location>
</feature>
<dbReference type="GO" id="GO:0008654">
    <property type="term" value="P:phospholipid biosynthetic process"/>
    <property type="evidence" value="ECO:0007669"/>
    <property type="project" value="TreeGrafter"/>
</dbReference>
<evidence type="ECO:0000313" key="3">
    <source>
        <dbReference type="Proteomes" id="UP000757435"/>
    </source>
</evidence>
<evidence type="ECO:0000313" key="2">
    <source>
        <dbReference type="EMBL" id="MBW4657195.1"/>
    </source>
</evidence>
<dbReference type="Pfam" id="PF01553">
    <property type="entry name" value="Acyltransferase"/>
    <property type="match status" value="1"/>
</dbReference>
<evidence type="ECO:0000259" key="1">
    <source>
        <dbReference type="SMART" id="SM00563"/>
    </source>
</evidence>
<dbReference type="EMBL" id="JAHHHD010000001">
    <property type="protein sequence ID" value="MBW4657195.1"/>
    <property type="molecule type" value="Genomic_DNA"/>
</dbReference>
<name>A0A951Q8F5_9CYAN</name>
<dbReference type="SMART" id="SM00563">
    <property type="entry name" value="PlsC"/>
    <property type="match status" value="1"/>
</dbReference>
<comment type="caution">
    <text evidence="2">The sequence shown here is derived from an EMBL/GenBank/DDBJ whole genome shotgun (WGS) entry which is preliminary data.</text>
</comment>
<dbReference type="GO" id="GO:0004366">
    <property type="term" value="F:glycerol-3-phosphate O-acyltransferase activity"/>
    <property type="evidence" value="ECO:0007669"/>
    <property type="project" value="TreeGrafter"/>
</dbReference>
<dbReference type="GO" id="GO:0016287">
    <property type="term" value="F:glycerone-phosphate O-acyltransferase activity"/>
    <property type="evidence" value="ECO:0007669"/>
    <property type="project" value="TreeGrafter"/>
</dbReference>
<protein>
    <submittedName>
        <fullName evidence="2">1-acyl-sn-glycerol-3-phosphate acyltransferase</fullName>
    </submittedName>
</protein>
<reference evidence="2" key="2">
    <citation type="journal article" date="2022" name="Microbiol. Resour. Announc.">
        <title>Metagenome Sequencing to Explore Phylogenomics of Terrestrial Cyanobacteria.</title>
        <authorList>
            <person name="Ward R.D."/>
            <person name="Stajich J.E."/>
            <person name="Johansen J.R."/>
            <person name="Huntemann M."/>
            <person name="Clum A."/>
            <person name="Foster B."/>
            <person name="Foster B."/>
            <person name="Roux S."/>
            <person name="Palaniappan K."/>
            <person name="Varghese N."/>
            <person name="Mukherjee S."/>
            <person name="Reddy T.B.K."/>
            <person name="Daum C."/>
            <person name="Copeland A."/>
            <person name="Chen I.A."/>
            <person name="Ivanova N.N."/>
            <person name="Kyrpides N.C."/>
            <person name="Shapiro N."/>
            <person name="Eloe-Fadrosh E.A."/>
            <person name="Pietrasiak N."/>
        </authorList>
    </citation>
    <scope>NUCLEOTIDE SEQUENCE</scope>
    <source>
        <strain evidence="2">UHER 2000/2452</strain>
    </source>
</reference>
<proteinExistence type="predicted"/>
<keyword evidence="2" id="KW-0808">Transferase</keyword>
<dbReference type="SUPFAM" id="SSF69593">
    <property type="entry name" value="Glycerol-3-phosphate (1)-acyltransferase"/>
    <property type="match status" value="1"/>
</dbReference>
<gene>
    <name evidence="2" type="ORF">KME15_00840</name>
</gene>
<sequence>MVSLSPWKSHPLSALVRSRPFVPLTKFLAQSSSQSSAQSKLLTESLIEPDRVTAAAQLQSTNHSPATEPIITINSRISSWLTPIAYVLGALLLPTYFRMRLMGQENLPREGAVILAPTHRARWDSLLVPYAVGRFVTGRDLRFMVSANEMTGLQGWLIRRLGGFPVNPCHPAIASLRYGVEVLQNQEMLVIYPEGNIFRDQQLRSLKPGLARLALQAESSKPGLGIKVVPIHLEYDQPFPRLGCKVNITIGEPLEVSAYRQGSVKQNAQRLTEDLEAALRQIGDRGYDVNY</sequence>
<dbReference type="CDD" id="cd07989">
    <property type="entry name" value="LPLAT_AGPAT-like"/>
    <property type="match status" value="1"/>
</dbReference>
<accession>A0A951Q8F5</accession>
<dbReference type="InterPro" id="IPR052744">
    <property type="entry name" value="GPAT/DAPAT"/>
</dbReference>
<reference evidence="2" key="1">
    <citation type="submission" date="2021-05" db="EMBL/GenBank/DDBJ databases">
        <authorList>
            <person name="Pietrasiak N."/>
            <person name="Ward R."/>
            <person name="Stajich J.E."/>
            <person name="Kurbessoian T."/>
        </authorList>
    </citation>
    <scope>NUCLEOTIDE SEQUENCE</scope>
    <source>
        <strain evidence="2">UHER 2000/2452</strain>
    </source>
</reference>
<dbReference type="PANTHER" id="PTHR31605">
    <property type="entry name" value="GLYCEROL-3-PHOSPHATE O-ACYLTRANSFERASE 1"/>
    <property type="match status" value="1"/>
</dbReference>
<keyword evidence="2" id="KW-0012">Acyltransferase</keyword>